<dbReference type="Pfam" id="PF13242">
    <property type="entry name" value="Hydrolase_like"/>
    <property type="match status" value="1"/>
</dbReference>
<dbReference type="InterPro" id="IPR023214">
    <property type="entry name" value="HAD_sf"/>
</dbReference>
<reference evidence="1 2" key="1">
    <citation type="journal article" date="2016" name="Nat. Commun.">
        <title>Thousands of microbial genomes shed light on interconnected biogeochemical processes in an aquifer system.</title>
        <authorList>
            <person name="Anantharaman K."/>
            <person name="Brown C.T."/>
            <person name="Hug L.A."/>
            <person name="Sharon I."/>
            <person name="Castelle C.J."/>
            <person name="Probst A.J."/>
            <person name="Thomas B.C."/>
            <person name="Singh A."/>
            <person name="Wilkins M.J."/>
            <person name="Karaoz U."/>
            <person name="Brodie E.L."/>
            <person name="Williams K.H."/>
            <person name="Hubbard S.S."/>
            <person name="Banfield J.F."/>
        </authorList>
    </citation>
    <scope>NUCLEOTIDE SEQUENCE [LARGE SCALE GENOMIC DNA]</scope>
</reference>
<evidence type="ECO:0008006" key="3">
    <source>
        <dbReference type="Google" id="ProtNLM"/>
    </source>
</evidence>
<dbReference type="InterPro" id="IPR036412">
    <property type="entry name" value="HAD-like_sf"/>
</dbReference>
<sequence length="149" mass="16812">MIHSIIFDWKRTLYDPDTGKLVDGSIEILELLRKQNIPLSLIGKGGEDMYVKVEKLGVKKYFKSIMFQEGAKGVLLFKPYISNENASATLFIGDRVRSELAVGKTLGATTMWIRQGKFADETPENKDQEPDYTVVSLIEAKRLLISLNN</sequence>
<evidence type="ECO:0000313" key="1">
    <source>
        <dbReference type="EMBL" id="OGI87552.1"/>
    </source>
</evidence>
<organism evidence="1 2">
    <name type="scientific">Candidatus Nomurabacteria bacterium RIFCSPLOWO2_01_FULL_36_16</name>
    <dbReference type="NCBI Taxonomy" id="1801767"/>
    <lineage>
        <taxon>Bacteria</taxon>
        <taxon>Candidatus Nomuraibacteriota</taxon>
    </lineage>
</organism>
<gene>
    <name evidence="1" type="ORF">A3A91_01405</name>
</gene>
<name>A0A1F6X0C6_9BACT</name>
<dbReference type="Gene3D" id="3.40.50.1000">
    <property type="entry name" value="HAD superfamily/HAD-like"/>
    <property type="match status" value="1"/>
</dbReference>
<comment type="caution">
    <text evidence="1">The sequence shown here is derived from an EMBL/GenBank/DDBJ whole genome shotgun (WGS) entry which is preliminary data.</text>
</comment>
<protein>
    <recommendedName>
        <fullName evidence="3">HAD family hydrolase</fullName>
    </recommendedName>
</protein>
<dbReference type="AlphaFoldDB" id="A0A1F6X0C6"/>
<dbReference type="EMBL" id="MFUR01000001">
    <property type="protein sequence ID" value="OGI87552.1"/>
    <property type="molecule type" value="Genomic_DNA"/>
</dbReference>
<proteinExistence type="predicted"/>
<dbReference type="Proteomes" id="UP000177001">
    <property type="component" value="Unassembled WGS sequence"/>
</dbReference>
<dbReference type="SUPFAM" id="SSF56784">
    <property type="entry name" value="HAD-like"/>
    <property type="match status" value="1"/>
</dbReference>
<accession>A0A1F6X0C6</accession>
<evidence type="ECO:0000313" key="2">
    <source>
        <dbReference type="Proteomes" id="UP000177001"/>
    </source>
</evidence>